<proteinExistence type="predicted"/>
<dbReference type="AlphaFoldDB" id="A0A917W9P2"/>
<keyword evidence="2" id="KW-1185">Reference proteome</keyword>
<reference evidence="1" key="2">
    <citation type="submission" date="2020-09" db="EMBL/GenBank/DDBJ databases">
        <authorList>
            <person name="Sun Q."/>
            <person name="Zhou Y."/>
        </authorList>
    </citation>
    <scope>NUCLEOTIDE SEQUENCE</scope>
    <source>
        <strain evidence="1">CGMCC 1.6293</strain>
    </source>
</reference>
<dbReference type="EMBL" id="BMLF01000001">
    <property type="protein sequence ID" value="GGL81989.1"/>
    <property type="molecule type" value="Genomic_DNA"/>
</dbReference>
<organism evidence="1 2">
    <name type="scientific">Pseudooceanicola nanhaiensis</name>
    <dbReference type="NCBI Taxonomy" id="375761"/>
    <lineage>
        <taxon>Bacteria</taxon>
        <taxon>Pseudomonadati</taxon>
        <taxon>Pseudomonadota</taxon>
        <taxon>Alphaproteobacteria</taxon>
        <taxon>Rhodobacterales</taxon>
        <taxon>Paracoccaceae</taxon>
        <taxon>Pseudooceanicola</taxon>
    </lineage>
</organism>
<dbReference type="Proteomes" id="UP000649829">
    <property type="component" value="Unassembled WGS sequence"/>
</dbReference>
<evidence type="ECO:0000313" key="2">
    <source>
        <dbReference type="Proteomes" id="UP000649829"/>
    </source>
</evidence>
<evidence type="ECO:0000313" key="1">
    <source>
        <dbReference type="EMBL" id="GGL81989.1"/>
    </source>
</evidence>
<gene>
    <name evidence="1" type="ORF">GCM10011534_00020</name>
</gene>
<dbReference type="RefSeq" id="WP_028285006.1">
    <property type="nucleotide sequence ID" value="NZ_BMLF01000001.1"/>
</dbReference>
<name>A0A917W9P2_9RHOB</name>
<sequence>MSLSPAHHEVMELVNTGDLLLAHEPEGIRFYLRDKQITMTGRLIIRPDWNEGPDDRPGLMPVIQKLEDGDTGYCEAGCEPAIEGLSRIYDALRTRLAPSRLFRRQNGRWMLTAHA</sequence>
<protein>
    <submittedName>
        <fullName evidence="1">Uncharacterized protein</fullName>
    </submittedName>
</protein>
<accession>A0A917W9P2</accession>
<reference evidence="1" key="1">
    <citation type="journal article" date="2014" name="Int. J. Syst. Evol. Microbiol.">
        <title>Complete genome sequence of Corynebacterium casei LMG S-19264T (=DSM 44701T), isolated from a smear-ripened cheese.</title>
        <authorList>
            <consortium name="US DOE Joint Genome Institute (JGI-PGF)"/>
            <person name="Walter F."/>
            <person name="Albersmeier A."/>
            <person name="Kalinowski J."/>
            <person name="Ruckert C."/>
        </authorList>
    </citation>
    <scope>NUCLEOTIDE SEQUENCE</scope>
    <source>
        <strain evidence="1">CGMCC 1.6293</strain>
    </source>
</reference>
<comment type="caution">
    <text evidence="1">The sequence shown here is derived from an EMBL/GenBank/DDBJ whole genome shotgun (WGS) entry which is preliminary data.</text>
</comment>